<dbReference type="GO" id="GO:0008250">
    <property type="term" value="C:oligosaccharyltransferase complex"/>
    <property type="evidence" value="ECO:0007669"/>
    <property type="project" value="UniProtKB-UniRule"/>
</dbReference>
<dbReference type="UniPathway" id="UPA00378"/>
<organism evidence="13 14">
    <name type="scientific">Paramuricea clavata</name>
    <name type="common">Red gorgonian</name>
    <name type="synonym">Violescent sea-whip</name>
    <dbReference type="NCBI Taxonomy" id="317549"/>
    <lineage>
        <taxon>Eukaryota</taxon>
        <taxon>Metazoa</taxon>
        <taxon>Cnidaria</taxon>
        <taxon>Anthozoa</taxon>
        <taxon>Octocorallia</taxon>
        <taxon>Malacalcyonacea</taxon>
        <taxon>Plexauridae</taxon>
        <taxon>Paramuricea</taxon>
    </lineage>
</organism>
<keyword evidence="10 11" id="KW-0472">Membrane</keyword>
<evidence type="ECO:0000256" key="3">
    <source>
        <dbReference type="ARBA" id="ARBA00004922"/>
    </source>
</evidence>
<evidence type="ECO:0000256" key="2">
    <source>
        <dbReference type="ARBA" id="ARBA00004115"/>
    </source>
</evidence>
<evidence type="ECO:0000313" key="14">
    <source>
        <dbReference type="Proteomes" id="UP001152795"/>
    </source>
</evidence>
<comment type="similarity">
    <text evidence="4 11">Belongs to the OST1 family.</text>
</comment>
<evidence type="ECO:0000256" key="10">
    <source>
        <dbReference type="ARBA" id="ARBA00023136"/>
    </source>
</evidence>
<evidence type="ECO:0000256" key="9">
    <source>
        <dbReference type="ARBA" id="ARBA00022989"/>
    </source>
</evidence>
<proteinExistence type="inferred from homology"/>
<dbReference type="Proteomes" id="UP001152795">
    <property type="component" value="Unassembled WGS sequence"/>
</dbReference>
<evidence type="ECO:0000313" key="13">
    <source>
        <dbReference type="EMBL" id="CAB4035618.1"/>
    </source>
</evidence>
<dbReference type="OrthoDB" id="310030at2759"/>
<keyword evidence="9 11" id="KW-1133">Transmembrane helix</keyword>
<feature type="compositionally biased region" description="Basic and acidic residues" evidence="12">
    <location>
        <begin position="207"/>
        <end position="216"/>
    </location>
</feature>
<reference evidence="13" key="1">
    <citation type="submission" date="2020-04" db="EMBL/GenBank/DDBJ databases">
        <authorList>
            <person name="Alioto T."/>
            <person name="Alioto T."/>
            <person name="Gomez Garrido J."/>
        </authorList>
    </citation>
    <scope>NUCLEOTIDE SEQUENCE</scope>
    <source>
        <strain evidence="13">A484AB</strain>
    </source>
</reference>
<dbReference type="PANTHER" id="PTHR21049:SF0">
    <property type="entry name" value="DOLICHYL-DIPHOSPHOOLIGOSACCHARIDE--PROTEIN GLYCOSYLTRANSFERASE SUBUNIT 1"/>
    <property type="match status" value="1"/>
</dbReference>
<dbReference type="EMBL" id="CACRXK020021215">
    <property type="protein sequence ID" value="CAB4035618.1"/>
    <property type="molecule type" value="Genomic_DNA"/>
</dbReference>
<evidence type="ECO:0000256" key="7">
    <source>
        <dbReference type="ARBA" id="ARBA00022729"/>
    </source>
</evidence>
<dbReference type="InterPro" id="IPR039491">
    <property type="entry name" value="REX1-B"/>
</dbReference>
<gene>
    <name evidence="13" type="ORF">PACLA_8A057576</name>
</gene>
<keyword evidence="14" id="KW-1185">Reference proteome</keyword>
<keyword evidence="6 11" id="KW-0812">Transmembrane</keyword>
<accession>A0A6S7JWZ0</accession>
<dbReference type="PANTHER" id="PTHR21049">
    <property type="entry name" value="RIBOPHORIN I"/>
    <property type="match status" value="1"/>
</dbReference>
<name>A0A6S7JWZ0_PARCT</name>
<keyword evidence="8 11" id="KW-0256">Endoplasmic reticulum</keyword>
<evidence type="ECO:0000256" key="1">
    <source>
        <dbReference type="ARBA" id="ARBA00002791"/>
    </source>
</evidence>
<dbReference type="AlphaFoldDB" id="A0A6S7JWZ0"/>
<keyword evidence="7" id="KW-0732">Signal</keyword>
<comment type="subunit">
    <text evidence="11">Component of the oligosaccharyltransferase (OST) complex.</text>
</comment>
<comment type="caution">
    <text evidence="13">The sequence shown here is derived from an EMBL/GenBank/DDBJ whole genome shotgun (WGS) entry which is preliminary data.</text>
</comment>
<protein>
    <recommendedName>
        <fullName evidence="5 11">Dolichyl-diphosphooligosaccharide--protein glycosyltransferase subunit 1</fullName>
    </recommendedName>
</protein>
<feature type="transmembrane region" description="Helical" evidence="11">
    <location>
        <begin position="57"/>
        <end position="75"/>
    </location>
</feature>
<evidence type="ECO:0000256" key="12">
    <source>
        <dbReference type="SAM" id="MobiDB-lite"/>
    </source>
</evidence>
<dbReference type="Pfam" id="PF14966">
    <property type="entry name" value="DNA_repr_REX1B"/>
    <property type="match status" value="1"/>
</dbReference>
<dbReference type="Pfam" id="PF04597">
    <property type="entry name" value="Ribophorin_I"/>
    <property type="match status" value="1"/>
</dbReference>
<evidence type="ECO:0000256" key="8">
    <source>
        <dbReference type="ARBA" id="ARBA00022824"/>
    </source>
</evidence>
<dbReference type="GO" id="GO:0018279">
    <property type="term" value="P:protein N-linked glycosylation via asparagine"/>
    <property type="evidence" value="ECO:0007669"/>
    <property type="project" value="TreeGrafter"/>
</dbReference>
<sequence length="225" mass="25987">MELPFEATSGQNRLHFTYLDTFGRPVVVYHKNNLVEQHIQEFELEYRFNKILLLQEPLLLVGALYLMFLAVIVYVRMDFSITKDAVQEARLRAAGLVEELLGLLEHRRRLYDSYNDVVNKYKSSKESAAFMNARKKIDSDYRGVSSKIAERQTALANDQPESADKMVDLQRKESDLKRLMEDAITLAQKVVDGKMNKQSYVESDEANATKREKLSQEIESIQESL</sequence>
<feature type="region of interest" description="Disordered" evidence="12">
    <location>
        <begin position="196"/>
        <end position="225"/>
    </location>
</feature>
<evidence type="ECO:0000256" key="5">
    <source>
        <dbReference type="ARBA" id="ARBA00017611"/>
    </source>
</evidence>
<evidence type="ECO:0000256" key="11">
    <source>
        <dbReference type="RuleBase" id="RU361143"/>
    </source>
</evidence>
<comment type="subcellular location">
    <subcellularLocation>
        <location evidence="2 11">Endoplasmic reticulum membrane</location>
        <topology evidence="2 11">Single-pass type I membrane protein</topology>
    </subcellularLocation>
</comment>
<comment type="pathway">
    <text evidence="3 11">Protein modification; protein glycosylation.</text>
</comment>
<evidence type="ECO:0000256" key="4">
    <source>
        <dbReference type="ARBA" id="ARBA00008905"/>
    </source>
</evidence>
<dbReference type="InterPro" id="IPR007676">
    <property type="entry name" value="Ribophorin_I"/>
</dbReference>
<comment type="function">
    <text evidence="1 11">Subunit of the oligosaccharyl transferase (OST) complex that catalyzes the initial transfer of a defined glycan (Glc(3)Man(9)GlcNAc(2) in eukaryotes) from the lipid carrier dolichol-pyrophosphate to an asparagine residue within an Asn-X-Ser/Thr consensus motif in nascent polypeptide chains, the first step in protein N-glycosylation. N-glycosylation occurs cotranslationally and the complex associates with the Sec61 complex at the channel-forming translocon complex that mediates protein translocation across the endoplasmic reticulum (ER). All subunits are required for a maximal enzyme activity.</text>
</comment>
<evidence type="ECO:0000256" key="6">
    <source>
        <dbReference type="ARBA" id="ARBA00022692"/>
    </source>
</evidence>